<keyword evidence="2" id="KW-1185">Reference proteome</keyword>
<evidence type="ECO:0000313" key="1">
    <source>
        <dbReference type="EMBL" id="ELP89648.1"/>
    </source>
</evidence>
<evidence type="ECO:0000313" key="2">
    <source>
        <dbReference type="Proteomes" id="UP000014680"/>
    </source>
</evidence>
<dbReference type="InterPro" id="IPR009030">
    <property type="entry name" value="Growth_fac_rcpt_cys_sf"/>
</dbReference>
<proteinExistence type="predicted"/>
<dbReference type="Proteomes" id="UP000014680">
    <property type="component" value="Unassembled WGS sequence"/>
</dbReference>
<dbReference type="RefSeq" id="XP_004256419.1">
    <property type="nucleotide sequence ID" value="XM_004256371.1"/>
</dbReference>
<dbReference type="OrthoDB" id="300641at2759"/>
<accession>A0A0A1U5R1</accession>
<dbReference type="VEuPathDB" id="AmoebaDB:EIN_202130"/>
<dbReference type="SUPFAM" id="SSF57184">
    <property type="entry name" value="Growth factor receptor domain"/>
    <property type="match status" value="1"/>
</dbReference>
<sequence length="107" mass="11854">YYNEANKLCVKCQTGCVACSSNGDCSSCFDGYYLSYGNYCNGYCKQCFACSDKCYRCENNKCTICYPGYNLREDGTCTVCEASCKTCSTANKCTNAQQHQVNVRNAN</sequence>
<dbReference type="EMBL" id="KB206596">
    <property type="protein sequence ID" value="ELP89648.1"/>
    <property type="molecule type" value="Genomic_DNA"/>
</dbReference>
<dbReference type="AlphaFoldDB" id="A0A0A1U5R1"/>
<protein>
    <submittedName>
        <fullName evidence="1">Uncharacterized protein</fullName>
    </submittedName>
</protein>
<dbReference type="Gene3D" id="2.10.220.10">
    <property type="entry name" value="Hormone Receptor, Insulin-like Growth Factor Receptor 1, Chain A, domain 2"/>
    <property type="match status" value="1"/>
</dbReference>
<gene>
    <name evidence="1" type="ORF">EIN_202130</name>
</gene>
<dbReference type="GeneID" id="14888623"/>
<name>A0A0A1U5R1_ENTIV</name>
<feature type="non-terminal residue" evidence="1">
    <location>
        <position position="1"/>
    </location>
</feature>
<reference evidence="1 2" key="1">
    <citation type="submission" date="2012-10" db="EMBL/GenBank/DDBJ databases">
        <authorList>
            <person name="Zafar N."/>
            <person name="Inman J."/>
            <person name="Hall N."/>
            <person name="Lorenzi H."/>
            <person name="Caler E."/>
        </authorList>
    </citation>
    <scope>NUCLEOTIDE SEQUENCE [LARGE SCALE GENOMIC DNA]</scope>
    <source>
        <strain evidence="1 2">IP1</strain>
    </source>
</reference>
<dbReference type="KEGG" id="eiv:EIN_202130"/>
<organism evidence="1 2">
    <name type="scientific">Entamoeba invadens IP1</name>
    <dbReference type="NCBI Taxonomy" id="370355"/>
    <lineage>
        <taxon>Eukaryota</taxon>
        <taxon>Amoebozoa</taxon>
        <taxon>Evosea</taxon>
        <taxon>Archamoebae</taxon>
        <taxon>Mastigamoebida</taxon>
        <taxon>Entamoebidae</taxon>
        <taxon>Entamoeba</taxon>
    </lineage>
</organism>